<name>A0A162I753_CORFA</name>
<dbReference type="GeneID" id="30025219"/>
<dbReference type="Gene3D" id="2.20.25.110">
    <property type="entry name" value="S-adenosyl-L-methionine-dependent methyltransferases"/>
    <property type="match status" value="1"/>
</dbReference>
<keyword evidence="4" id="KW-1185">Reference proteome</keyword>
<dbReference type="Pfam" id="PF13649">
    <property type="entry name" value="Methyltransf_25"/>
    <property type="match status" value="1"/>
</dbReference>
<feature type="domain" description="Methyltransferase" evidence="2">
    <location>
        <begin position="75"/>
        <end position="169"/>
    </location>
</feature>
<organism evidence="3 4">
    <name type="scientific">Cordyceps fumosorosea (strain ARSEF 2679)</name>
    <name type="common">Isaria fumosorosea</name>
    <dbReference type="NCBI Taxonomy" id="1081104"/>
    <lineage>
        <taxon>Eukaryota</taxon>
        <taxon>Fungi</taxon>
        <taxon>Dikarya</taxon>
        <taxon>Ascomycota</taxon>
        <taxon>Pezizomycotina</taxon>
        <taxon>Sordariomycetes</taxon>
        <taxon>Hypocreomycetidae</taxon>
        <taxon>Hypocreales</taxon>
        <taxon>Cordycipitaceae</taxon>
        <taxon>Cordyceps</taxon>
    </lineage>
</organism>
<dbReference type="Gene3D" id="6.10.140.2220">
    <property type="match status" value="1"/>
</dbReference>
<dbReference type="InterPro" id="IPR046341">
    <property type="entry name" value="SET_dom_sf"/>
</dbReference>
<dbReference type="Proteomes" id="UP000076744">
    <property type="component" value="Unassembled WGS sequence"/>
</dbReference>
<dbReference type="Gene3D" id="2.170.270.10">
    <property type="entry name" value="SET domain"/>
    <property type="match status" value="1"/>
</dbReference>
<reference evidence="3 4" key="1">
    <citation type="journal article" date="2016" name="Genome Biol. Evol.">
        <title>Divergent and convergent evolution of fungal pathogenicity.</title>
        <authorList>
            <person name="Shang Y."/>
            <person name="Xiao G."/>
            <person name="Zheng P."/>
            <person name="Cen K."/>
            <person name="Zhan S."/>
            <person name="Wang C."/>
        </authorList>
    </citation>
    <scope>NUCLEOTIDE SEQUENCE [LARGE SCALE GENOMIC DNA]</scope>
    <source>
        <strain evidence="3 4">ARSEF 2679</strain>
    </source>
</reference>
<protein>
    <recommendedName>
        <fullName evidence="2">Methyltransferase domain-containing protein</fullName>
    </recommendedName>
</protein>
<dbReference type="STRING" id="1081104.A0A162I753"/>
<dbReference type="Gene3D" id="1.10.220.160">
    <property type="match status" value="1"/>
</dbReference>
<dbReference type="Gene3D" id="3.40.50.150">
    <property type="entry name" value="Vaccinia Virus protein VP39"/>
    <property type="match status" value="1"/>
</dbReference>
<dbReference type="PANTHER" id="PTHR12197">
    <property type="entry name" value="HISTONE-LYSINE N-METHYLTRANSFERASE SMYD"/>
    <property type="match status" value="1"/>
</dbReference>
<dbReference type="CDD" id="cd02440">
    <property type="entry name" value="AdoMet_MTases"/>
    <property type="match status" value="1"/>
</dbReference>
<dbReference type="AlphaFoldDB" id="A0A162I753"/>
<dbReference type="SUPFAM" id="SSF82199">
    <property type="entry name" value="SET domain"/>
    <property type="match status" value="1"/>
</dbReference>
<gene>
    <name evidence="3" type="ORF">ISF_08927</name>
</gene>
<dbReference type="PANTHER" id="PTHR12197:SF292">
    <property type="entry name" value="SET DOMAIN-CONTAINING PROTEIN"/>
    <property type="match status" value="1"/>
</dbReference>
<evidence type="ECO:0000256" key="1">
    <source>
        <dbReference type="SAM" id="MobiDB-lite"/>
    </source>
</evidence>
<dbReference type="InterPro" id="IPR029063">
    <property type="entry name" value="SAM-dependent_MTases_sf"/>
</dbReference>
<dbReference type="OrthoDB" id="1028014at2759"/>
<dbReference type="InterPro" id="IPR041698">
    <property type="entry name" value="Methyltransf_25"/>
</dbReference>
<evidence type="ECO:0000313" key="4">
    <source>
        <dbReference type="Proteomes" id="UP000076744"/>
    </source>
</evidence>
<feature type="region of interest" description="Disordered" evidence="1">
    <location>
        <begin position="450"/>
        <end position="474"/>
    </location>
</feature>
<dbReference type="RefSeq" id="XP_018700259.1">
    <property type="nucleotide sequence ID" value="XM_018852530.1"/>
</dbReference>
<sequence length="578" mass="65397">MCAAPIVGPVASLFPHVKKHWWKTVFDEFYLRTDGDVFDDPRVTETECQEILRLPHVAGLFAPKQPQQNDEPVRVLDLCCGQGRHSIWFAENYPNVQFYGYDASTYLVNLAKKRAAHLPNVRFSEVNAAAMPTTEPFHLALLLGNSFGYGGQANDKNVLNKIFNSLAPGAFLVMDITEAEWMQSNIQDRSWEWVDGRDSEQLINGRGCDLATLGTRLLVCRERELNATKDTVACREIIIDLQNGLAKENFFSVRLYKRGELNRLLNQCGFAVHPDGLIQKTQSDRDQDLGMMGQRRFVLAQKPKFCVSSSPLKDTETYFVHPALKVGTVPGKGRGLLATENIAAGTLLFAAKPYAMAPSVDPSRGDYYFCSSYACSRTMDKSTTGLVACVCIQDVVWCDAECREQDQQRHTLECAWLQKFQDEILSRYGTYDFNMLWINVRALCQRQVDQSQPSPHGRAGRFEATSTEDEPRQRDATSWEGILALRANQDLFPASKCAHWSDLAEAYLYGQPFAHGLTLADLVSLICKEETNSFCQECCIAYFDLAERWSLEARRELLARFFNFTCDCDRCRWEEAGE</sequence>
<dbReference type="InterPro" id="IPR050869">
    <property type="entry name" value="H3K4_H4K5_MeTrfase"/>
</dbReference>
<accession>A0A162I753</accession>
<dbReference type="SUPFAM" id="SSF53335">
    <property type="entry name" value="S-adenosyl-L-methionine-dependent methyltransferases"/>
    <property type="match status" value="1"/>
</dbReference>
<evidence type="ECO:0000313" key="3">
    <source>
        <dbReference type="EMBL" id="OAA53195.1"/>
    </source>
</evidence>
<proteinExistence type="predicted"/>
<dbReference type="EMBL" id="AZHB01000038">
    <property type="protein sequence ID" value="OAA53195.1"/>
    <property type="molecule type" value="Genomic_DNA"/>
</dbReference>
<evidence type="ECO:0000259" key="2">
    <source>
        <dbReference type="Pfam" id="PF13649"/>
    </source>
</evidence>
<comment type="caution">
    <text evidence="3">The sequence shown here is derived from an EMBL/GenBank/DDBJ whole genome shotgun (WGS) entry which is preliminary data.</text>
</comment>